<dbReference type="GO" id="GO:0097367">
    <property type="term" value="F:carbohydrate derivative binding"/>
    <property type="evidence" value="ECO:0007669"/>
    <property type="project" value="InterPro"/>
</dbReference>
<gene>
    <name evidence="6" type="ORF">bsdtw1_00100</name>
</gene>
<dbReference type="SUPFAM" id="SSF46689">
    <property type="entry name" value="Homeodomain-like"/>
    <property type="match status" value="1"/>
</dbReference>
<sequence>MKLEELVNKYYDDLTPNDFHIWRYIANNKKKCSDLSIEGLASLCNVSRTTILRFAQKLSLKGFSELKVYLKWETSEHVEMETEPVKVICEGYKKAINDILKKDFSAVCKLIYEANRVFVHGSGDIQMEVAKELKRMFLHGGDCIYDFEDLSIDPAFFSLVNPNDLVILISLSGESSRVVELAKKLKLLNVKVVSITKLKDNALASLSDENIYITTSVVNINSDHRSYESTVILRIIVEMLFVNYNIYKKLRENK</sequence>
<evidence type="ECO:0000259" key="5">
    <source>
        <dbReference type="PROSITE" id="PS51464"/>
    </source>
</evidence>
<dbReference type="CDD" id="cd05013">
    <property type="entry name" value="SIS_RpiR"/>
    <property type="match status" value="1"/>
</dbReference>
<proteinExistence type="predicted"/>
<dbReference type="InterPro" id="IPR001347">
    <property type="entry name" value="SIS_dom"/>
</dbReference>
<dbReference type="SUPFAM" id="SSF53697">
    <property type="entry name" value="SIS domain"/>
    <property type="match status" value="1"/>
</dbReference>
<reference evidence="6 7" key="1">
    <citation type="submission" date="2020-07" db="EMBL/GenBank/DDBJ databases">
        <title>A new beta-1,3-glucan-decomposing anaerobic bacterium isolated from anoxic soil subjected to biological soil disinfestation.</title>
        <authorList>
            <person name="Ueki A."/>
            <person name="Tonouchi A."/>
        </authorList>
    </citation>
    <scope>NUCLEOTIDE SEQUENCE [LARGE SCALE GENOMIC DNA]</scope>
    <source>
        <strain evidence="6 7">TW1</strain>
    </source>
</reference>
<dbReference type="PANTHER" id="PTHR30514">
    <property type="entry name" value="GLUCOKINASE"/>
    <property type="match status" value="1"/>
</dbReference>
<dbReference type="PROSITE" id="PS51071">
    <property type="entry name" value="HTH_RPIR"/>
    <property type="match status" value="1"/>
</dbReference>
<dbReference type="InterPro" id="IPR036388">
    <property type="entry name" value="WH-like_DNA-bd_sf"/>
</dbReference>
<dbReference type="Gene3D" id="1.10.10.10">
    <property type="entry name" value="Winged helix-like DNA-binding domain superfamily/Winged helix DNA-binding domain"/>
    <property type="match status" value="1"/>
</dbReference>
<keyword evidence="3" id="KW-0804">Transcription</keyword>
<organism evidence="6 7">
    <name type="scientific">Clostridium fungisolvens</name>
    <dbReference type="NCBI Taxonomy" id="1604897"/>
    <lineage>
        <taxon>Bacteria</taxon>
        <taxon>Bacillati</taxon>
        <taxon>Bacillota</taxon>
        <taxon>Clostridia</taxon>
        <taxon>Eubacteriales</taxon>
        <taxon>Clostridiaceae</taxon>
        <taxon>Clostridium</taxon>
    </lineage>
</organism>
<evidence type="ECO:0000313" key="7">
    <source>
        <dbReference type="Proteomes" id="UP000580568"/>
    </source>
</evidence>
<dbReference type="InterPro" id="IPR009057">
    <property type="entry name" value="Homeodomain-like_sf"/>
</dbReference>
<keyword evidence="1" id="KW-0805">Transcription regulation</keyword>
<evidence type="ECO:0000259" key="4">
    <source>
        <dbReference type="PROSITE" id="PS51071"/>
    </source>
</evidence>
<evidence type="ECO:0000256" key="1">
    <source>
        <dbReference type="ARBA" id="ARBA00023015"/>
    </source>
</evidence>
<dbReference type="Proteomes" id="UP000580568">
    <property type="component" value="Unassembled WGS sequence"/>
</dbReference>
<dbReference type="AlphaFoldDB" id="A0A6V8SBW6"/>
<keyword evidence="2" id="KW-0238">DNA-binding</keyword>
<feature type="domain" description="HTH rpiR-type" evidence="4">
    <location>
        <begin position="1"/>
        <end position="77"/>
    </location>
</feature>
<dbReference type="PROSITE" id="PS51464">
    <property type="entry name" value="SIS"/>
    <property type="match status" value="1"/>
</dbReference>
<dbReference type="Pfam" id="PF01418">
    <property type="entry name" value="HTH_6"/>
    <property type="match status" value="1"/>
</dbReference>
<name>A0A6V8SBW6_9CLOT</name>
<feature type="domain" description="SIS" evidence="5">
    <location>
        <begin position="107"/>
        <end position="246"/>
    </location>
</feature>
<dbReference type="InterPro" id="IPR035472">
    <property type="entry name" value="RpiR-like_SIS"/>
</dbReference>
<dbReference type="RefSeq" id="WP_183275649.1">
    <property type="nucleotide sequence ID" value="NZ_BLZR01000001.1"/>
</dbReference>
<dbReference type="Pfam" id="PF01380">
    <property type="entry name" value="SIS"/>
    <property type="match status" value="1"/>
</dbReference>
<evidence type="ECO:0000313" key="6">
    <source>
        <dbReference type="EMBL" id="GFP74062.1"/>
    </source>
</evidence>
<evidence type="ECO:0000256" key="2">
    <source>
        <dbReference type="ARBA" id="ARBA00023125"/>
    </source>
</evidence>
<dbReference type="EMBL" id="BLZR01000001">
    <property type="protein sequence ID" value="GFP74062.1"/>
    <property type="molecule type" value="Genomic_DNA"/>
</dbReference>
<accession>A0A6V8SBW6</accession>
<dbReference type="GO" id="GO:0003677">
    <property type="term" value="F:DNA binding"/>
    <property type="evidence" value="ECO:0007669"/>
    <property type="project" value="UniProtKB-KW"/>
</dbReference>
<comment type="caution">
    <text evidence="6">The sequence shown here is derived from an EMBL/GenBank/DDBJ whole genome shotgun (WGS) entry which is preliminary data.</text>
</comment>
<protein>
    <submittedName>
        <fullName evidence="6">HTH-type transcriptional regulator GlvR</fullName>
    </submittedName>
</protein>
<dbReference type="PANTHER" id="PTHR30514:SF1">
    <property type="entry name" value="HTH-TYPE TRANSCRIPTIONAL REGULATOR HEXR-RELATED"/>
    <property type="match status" value="1"/>
</dbReference>
<dbReference type="Gene3D" id="3.40.50.10490">
    <property type="entry name" value="Glucose-6-phosphate isomerase like protein, domain 1"/>
    <property type="match status" value="1"/>
</dbReference>
<dbReference type="GO" id="GO:0003700">
    <property type="term" value="F:DNA-binding transcription factor activity"/>
    <property type="evidence" value="ECO:0007669"/>
    <property type="project" value="InterPro"/>
</dbReference>
<evidence type="ECO:0000256" key="3">
    <source>
        <dbReference type="ARBA" id="ARBA00023163"/>
    </source>
</evidence>
<dbReference type="InterPro" id="IPR046348">
    <property type="entry name" value="SIS_dom_sf"/>
</dbReference>
<dbReference type="InterPro" id="IPR047640">
    <property type="entry name" value="RpiR-like"/>
</dbReference>
<dbReference type="InterPro" id="IPR000281">
    <property type="entry name" value="HTH_RpiR"/>
</dbReference>
<dbReference type="GO" id="GO:1901135">
    <property type="term" value="P:carbohydrate derivative metabolic process"/>
    <property type="evidence" value="ECO:0007669"/>
    <property type="project" value="InterPro"/>
</dbReference>
<keyword evidence="7" id="KW-1185">Reference proteome</keyword>